<feature type="region of interest" description="Disordered" evidence="2">
    <location>
        <begin position="369"/>
        <end position="498"/>
    </location>
</feature>
<feature type="compositionally biased region" description="Pro residues" evidence="2">
    <location>
        <begin position="21"/>
        <end position="35"/>
    </location>
</feature>
<dbReference type="SUPFAM" id="SSF52540">
    <property type="entry name" value="P-loop containing nucleoside triphosphate hydrolases"/>
    <property type="match status" value="1"/>
</dbReference>
<comment type="caution">
    <text evidence="3">The sequence shown here is derived from an EMBL/GenBank/DDBJ whole genome shotgun (WGS) entry which is preliminary data.</text>
</comment>
<dbReference type="FunFam" id="3.40.50.300:FF:001447">
    <property type="entry name" value="Ras-related protein Rab-1B"/>
    <property type="match status" value="1"/>
</dbReference>
<dbReference type="PROSITE" id="PS51419">
    <property type="entry name" value="RAB"/>
    <property type="match status" value="1"/>
</dbReference>
<dbReference type="InterPro" id="IPR005225">
    <property type="entry name" value="Small_GTP-bd"/>
</dbReference>
<feature type="compositionally biased region" description="Gly residues" evidence="2">
    <location>
        <begin position="561"/>
        <end position="572"/>
    </location>
</feature>
<feature type="compositionally biased region" description="Polar residues" evidence="2">
    <location>
        <begin position="387"/>
        <end position="407"/>
    </location>
</feature>
<dbReference type="PROSITE" id="PS51421">
    <property type="entry name" value="RAS"/>
    <property type="match status" value="1"/>
</dbReference>
<feature type="region of interest" description="Disordered" evidence="2">
    <location>
        <begin position="96"/>
        <end position="227"/>
    </location>
</feature>
<evidence type="ECO:0000256" key="2">
    <source>
        <dbReference type="SAM" id="MobiDB-lite"/>
    </source>
</evidence>
<dbReference type="Gene3D" id="3.40.50.300">
    <property type="entry name" value="P-loop containing nucleotide triphosphate hydrolases"/>
    <property type="match status" value="1"/>
</dbReference>
<evidence type="ECO:0000313" key="3">
    <source>
        <dbReference type="EMBL" id="RSH92196.1"/>
    </source>
</evidence>
<feature type="compositionally biased region" description="Pro residues" evidence="2">
    <location>
        <begin position="374"/>
        <end position="384"/>
    </location>
</feature>
<dbReference type="STRING" id="1890683.A0A427YM97"/>
<sequence length="760" mass="79369">MPHSFSVLGAPETSSPTSTQHPPPAPKPPALPLPGHPADAPLPSLPPTPEPSPPSGKGVLFPDAMVKLAPPDEPEPLRIDITLCEEALEAMIKEEPPARPPLHPVSLEVGSGGPGPSSVARAHSDGKHKVKSPRHRAMGPPRPRRAHTTHPHPTAPHPTPTSVRMSETHSADSRARLRASFGLPRSGSHNPYNPHSGSTPGLSRALTDVGVTPPGGAADRGAAPDLGGPNGLEAKVVLLGSQGVGKTSLILRYTTRAFDPTPHAATIGSSLHTRKLVHDGVRVKLQIWDTAGQERFRSMAPIYYRGAHVCVLVYDTTDWQSFEDVRSWLDELGRTVPKDTVIFVAGAKIDRPDRQVTLEEASRAIRLWLKPAAPTAPPAPPPASRTPFRQSSRPDSLSPTPRSSRTAESVRPTTTPTPIASTPKAPTPTETPVPANAKASGSQNQHFPGLKIVPSSPRQISFPQLQSPSLPTSSTTTDHGRPSITPASPSSRHGVSGGRFSISGVLGLNRTTSMSGAVSSLAQLAEQHPAAQGSYAYPHTATGSGAFAPRVRVESTPLLGWGLGGGGGGGGGGRRRSEDWSSKSWRMGEGPSAAEALGEFGAGVKKKESGEMLGVPSTASSVSSSSGYKKPLPSAAVSRSRAGSLGRDSRLYGQSLGMGGMGGSDTPRGAELYGPGSGSGSDADDSWGIDVEGIRLGECSALSGQGVERLFRAISHILVERKGEIERERTLRHKRSVMLTDPAKDEGAAQGGKGRYACCA</sequence>
<organism evidence="3 4">
    <name type="scientific">Saitozyma podzolica</name>
    <dbReference type="NCBI Taxonomy" id="1890683"/>
    <lineage>
        <taxon>Eukaryota</taxon>
        <taxon>Fungi</taxon>
        <taxon>Dikarya</taxon>
        <taxon>Basidiomycota</taxon>
        <taxon>Agaricomycotina</taxon>
        <taxon>Tremellomycetes</taxon>
        <taxon>Tremellales</taxon>
        <taxon>Trimorphomycetaceae</taxon>
        <taxon>Saitozyma</taxon>
    </lineage>
</organism>
<feature type="compositionally biased region" description="Pro residues" evidence="2">
    <location>
        <begin position="43"/>
        <end position="54"/>
    </location>
</feature>
<dbReference type="Pfam" id="PF00071">
    <property type="entry name" value="Ras"/>
    <property type="match status" value="1"/>
</dbReference>
<dbReference type="AlphaFoldDB" id="A0A427YM97"/>
<dbReference type="PRINTS" id="PR00449">
    <property type="entry name" value="RASTRNSFRMNG"/>
</dbReference>
<name>A0A427YM97_9TREE</name>
<feature type="region of interest" description="Disordered" evidence="2">
    <location>
        <begin position="1"/>
        <end position="75"/>
    </location>
</feature>
<evidence type="ECO:0000313" key="4">
    <source>
        <dbReference type="Proteomes" id="UP000279259"/>
    </source>
</evidence>
<dbReference type="SMART" id="SM00174">
    <property type="entry name" value="RHO"/>
    <property type="match status" value="1"/>
</dbReference>
<dbReference type="EMBL" id="RSCD01000006">
    <property type="protein sequence ID" value="RSH92196.1"/>
    <property type="molecule type" value="Genomic_DNA"/>
</dbReference>
<dbReference type="GO" id="GO:0005525">
    <property type="term" value="F:GTP binding"/>
    <property type="evidence" value="ECO:0007669"/>
    <property type="project" value="InterPro"/>
</dbReference>
<dbReference type="Proteomes" id="UP000279259">
    <property type="component" value="Unassembled WGS sequence"/>
</dbReference>
<gene>
    <name evidence="3" type="ORF">EHS25_008611</name>
</gene>
<dbReference type="GO" id="GO:0003924">
    <property type="term" value="F:GTPase activity"/>
    <property type="evidence" value="ECO:0007669"/>
    <property type="project" value="InterPro"/>
</dbReference>
<evidence type="ECO:0000256" key="1">
    <source>
        <dbReference type="ARBA" id="ARBA00022741"/>
    </source>
</evidence>
<keyword evidence="1" id="KW-0547">Nucleotide-binding</keyword>
<feature type="region of interest" description="Disordered" evidence="2">
    <location>
        <begin position="559"/>
        <end position="591"/>
    </location>
</feature>
<feature type="compositionally biased region" description="Low complexity" evidence="2">
    <location>
        <begin position="617"/>
        <end position="626"/>
    </location>
</feature>
<dbReference type="SMART" id="SM00173">
    <property type="entry name" value="RAS"/>
    <property type="match status" value="1"/>
</dbReference>
<dbReference type="SMART" id="SM00176">
    <property type="entry name" value="RAN"/>
    <property type="match status" value="1"/>
</dbReference>
<keyword evidence="4" id="KW-1185">Reference proteome</keyword>
<accession>A0A427YM97</accession>
<dbReference type="CDD" id="cd00154">
    <property type="entry name" value="Rab"/>
    <property type="match status" value="1"/>
</dbReference>
<dbReference type="NCBIfam" id="TIGR00231">
    <property type="entry name" value="small_GTP"/>
    <property type="match status" value="1"/>
</dbReference>
<dbReference type="SMART" id="SM00175">
    <property type="entry name" value="RAB"/>
    <property type="match status" value="1"/>
</dbReference>
<feature type="compositionally biased region" description="Low complexity" evidence="2">
    <location>
        <begin position="412"/>
        <end position="424"/>
    </location>
</feature>
<proteinExistence type="predicted"/>
<feature type="compositionally biased region" description="Basic and acidic residues" evidence="2">
    <location>
        <begin position="166"/>
        <end position="175"/>
    </location>
</feature>
<reference evidence="3 4" key="1">
    <citation type="submission" date="2018-11" db="EMBL/GenBank/DDBJ databases">
        <title>Genome sequence of Saitozyma podzolica DSM 27192.</title>
        <authorList>
            <person name="Aliyu H."/>
            <person name="Gorte O."/>
            <person name="Ochsenreither K."/>
        </authorList>
    </citation>
    <scope>NUCLEOTIDE SEQUENCE [LARGE SCALE GENOMIC DNA]</scope>
    <source>
        <strain evidence="3 4">DSM 27192</strain>
    </source>
</reference>
<feature type="compositionally biased region" description="Low complexity" evidence="2">
    <location>
        <begin position="463"/>
        <end position="477"/>
    </location>
</feature>
<dbReference type="PANTHER" id="PTHR47978">
    <property type="match status" value="1"/>
</dbReference>
<feature type="compositionally biased region" description="Polar residues" evidence="2">
    <location>
        <begin position="187"/>
        <end position="201"/>
    </location>
</feature>
<feature type="compositionally biased region" description="Basic residues" evidence="2">
    <location>
        <begin position="128"/>
        <end position="150"/>
    </location>
</feature>
<protein>
    <submittedName>
        <fullName evidence="3">Uncharacterized protein</fullName>
    </submittedName>
</protein>
<feature type="compositionally biased region" description="Low complexity" evidence="2">
    <location>
        <begin position="214"/>
        <end position="227"/>
    </location>
</feature>
<feature type="region of interest" description="Disordered" evidence="2">
    <location>
        <begin position="608"/>
        <end position="685"/>
    </location>
</feature>
<dbReference type="InterPro" id="IPR027417">
    <property type="entry name" value="P-loop_NTPase"/>
</dbReference>
<dbReference type="OrthoDB" id="26525at2759"/>
<dbReference type="InterPro" id="IPR001806">
    <property type="entry name" value="Small_GTPase"/>
</dbReference>